<dbReference type="GO" id="GO:0016787">
    <property type="term" value="F:hydrolase activity"/>
    <property type="evidence" value="ECO:0007669"/>
    <property type="project" value="UniProtKB-KW"/>
</dbReference>
<keyword evidence="1" id="KW-1133">Transmembrane helix</keyword>
<feature type="domain" description="Alpha/beta hydrolase fold-5" evidence="2">
    <location>
        <begin position="64"/>
        <end position="224"/>
    </location>
</feature>
<dbReference type="Proteomes" id="UP000279194">
    <property type="component" value="Unassembled WGS sequence"/>
</dbReference>
<dbReference type="SUPFAM" id="SSF53474">
    <property type="entry name" value="alpha/beta-Hydrolases"/>
    <property type="match status" value="1"/>
</dbReference>
<dbReference type="RefSeq" id="WP_121835959.1">
    <property type="nucleotide sequence ID" value="NZ_CP163513.1"/>
</dbReference>
<evidence type="ECO:0000259" key="2">
    <source>
        <dbReference type="Pfam" id="PF12695"/>
    </source>
</evidence>
<keyword evidence="4" id="KW-1185">Reference proteome</keyword>
<sequence length="239" mass="26183">MKKIANFLLISLVSFLTISSLVFLYISQNTYQPTEQALAFSKKAQKETADFLFFESPDKTKATIIFYQGAFVEASSYAEMAVLLTQKGYDVYLLDSFLNLPILSHQKALTLLPNIKQGPIYLAGHSMGGVVASLDAKKSKQIEGLILLASYPSENTDLSRLDLSVLSITSEHDKVLNSKNYREAQELLPPDTTYLTISGGNHAGFGDYGKQKGDGYATISSSKQISKVGDAIDAFIQNN</sequence>
<evidence type="ECO:0000313" key="4">
    <source>
        <dbReference type="Proteomes" id="UP000279194"/>
    </source>
</evidence>
<evidence type="ECO:0000256" key="1">
    <source>
        <dbReference type="SAM" id="Phobius"/>
    </source>
</evidence>
<dbReference type="EMBL" id="RCVM01000015">
    <property type="protein sequence ID" value="RLY02402.1"/>
    <property type="molecule type" value="Genomic_DNA"/>
</dbReference>
<protein>
    <submittedName>
        <fullName evidence="3">Alpha/beta hydrolase</fullName>
    </submittedName>
</protein>
<gene>
    <name evidence="3" type="ORF">EAF07_07480</name>
</gene>
<dbReference type="Gene3D" id="3.40.50.1820">
    <property type="entry name" value="alpha/beta hydrolase"/>
    <property type="match status" value="1"/>
</dbReference>
<keyword evidence="3" id="KW-0378">Hydrolase</keyword>
<dbReference type="InterPro" id="IPR029058">
    <property type="entry name" value="AB_hydrolase_fold"/>
</dbReference>
<organism evidence="3 4">
    <name type="scientific">Streptococcus hillyeri</name>
    <dbReference type="NCBI Taxonomy" id="2282420"/>
    <lineage>
        <taxon>Bacteria</taxon>
        <taxon>Bacillati</taxon>
        <taxon>Bacillota</taxon>
        <taxon>Bacilli</taxon>
        <taxon>Lactobacillales</taxon>
        <taxon>Streptococcaceae</taxon>
        <taxon>Streptococcus</taxon>
    </lineage>
</organism>
<reference evidence="3 4" key="1">
    <citation type="submission" date="2018-10" db="EMBL/GenBank/DDBJ databases">
        <title>Streptococcus hillyeri sp. nov., isolated from equine tracheal sample.</title>
        <authorList>
            <person name="Macfadyen A.C."/>
            <person name="Waller A."/>
            <person name="Paterson G.K."/>
        </authorList>
    </citation>
    <scope>NUCLEOTIDE SEQUENCE [LARGE SCALE GENOMIC DNA]</scope>
    <source>
        <strain evidence="3 4">28462</strain>
    </source>
</reference>
<keyword evidence="1" id="KW-0812">Transmembrane</keyword>
<dbReference type="OrthoDB" id="9780932at2"/>
<proteinExistence type="predicted"/>
<name>A0A3L9DTB5_9STRE</name>
<feature type="transmembrane region" description="Helical" evidence="1">
    <location>
        <begin position="7"/>
        <end position="26"/>
    </location>
</feature>
<evidence type="ECO:0000313" key="3">
    <source>
        <dbReference type="EMBL" id="RLY02402.1"/>
    </source>
</evidence>
<keyword evidence="1" id="KW-0472">Membrane</keyword>
<dbReference type="InterPro" id="IPR029059">
    <property type="entry name" value="AB_hydrolase_5"/>
</dbReference>
<accession>A0A3L9DTB5</accession>
<comment type="caution">
    <text evidence="3">The sequence shown here is derived from an EMBL/GenBank/DDBJ whole genome shotgun (WGS) entry which is preliminary data.</text>
</comment>
<dbReference type="Pfam" id="PF12695">
    <property type="entry name" value="Abhydrolase_5"/>
    <property type="match status" value="1"/>
</dbReference>
<dbReference type="AlphaFoldDB" id="A0A3L9DTB5"/>